<dbReference type="GO" id="GO:0001731">
    <property type="term" value="P:formation of translation preinitiation complex"/>
    <property type="evidence" value="ECO:0007669"/>
    <property type="project" value="TreeGrafter"/>
</dbReference>
<dbReference type="InterPro" id="IPR002478">
    <property type="entry name" value="PUA"/>
</dbReference>
<evidence type="ECO:0000256" key="2">
    <source>
        <dbReference type="ARBA" id="ARBA00022490"/>
    </source>
</evidence>
<dbReference type="Proteomes" id="UP000053599">
    <property type="component" value="Unassembled WGS sequence"/>
</dbReference>
<reference evidence="5 6" key="1">
    <citation type="submission" date="2015-01" db="EMBL/GenBank/DDBJ databases">
        <title>The Genome Sequence of Exophiala sideris CBS121828.</title>
        <authorList>
            <consortium name="The Broad Institute Genomics Platform"/>
            <person name="Cuomo C."/>
            <person name="de Hoog S."/>
            <person name="Gorbushina A."/>
            <person name="Stielow B."/>
            <person name="Teixiera M."/>
            <person name="Abouelleil A."/>
            <person name="Chapman S.B."/>
            <person name="Priest M."/>
            <person name="Young S.K."/>
            <person name="Wortman J."/>
            <person name="Nusbaum C."/>
            <person name="Birren B."/>
        </authorList>
    </citation>
    <scope>NUCLEOTIDE SEQUENCE [LARGE SCALE GENOMIC DNA]</scope>
    <source>
        <strain evidence="5 6">CBS 121828</strain>
    </source>
</reference>
<dbReference type="SMART" id="SM00359">
    <property type="entry name" value="PUA"/>
    <property type="match status" value="1"/>
</dbReference>
<dbReference type="InterPro" id="IPR015947">
    <property type="entry name" value="PUA-like_sf"/>
</dbReference>
<accession>A0A0D1WUH6</accession>
<comment type="function">
    <text evidence="3">Involved in translation.</text>
</comment>
<evidence type="ECO:0000256" key="3">
    <source>
        <dbReference type="PIRNR" id="PIRNR005067"/>
    </source>
</evidence>
<keyword evidence="2 3" id="KW-0963">Cytoplasm</keyword>
<dbReference type="InterPro" id="IPR004521">
    <property type="entry name" value="Uncharacterised_CHP00451"/>
</dbReference>
<dbReference type="InterPro" id="IPR016437">
    <property type="entry name" value="MCT-1/Tma20"/>
</dbReference>
<dbReference type="HOGENOM" id="CLU_090468_0_1_1"/>
<feature type="domain" description="PUA" evidence="4">
    <location>
        <begin position="90"/>
        <end position="172"/>
    </location>
</feature>
<evidence type="ECO:0000259" key="4">
    <source>
        <dbReference type="SMART" id="SM00359"/>
    </source>
</evidence>
<comment type="subcellular location">
    <subcellularLocation>
        <location evidence="1 3">Cytoplasm</location>
    </subcellularLocation>
</comment>
<dbReference type="STRING" id="1016849.A0A0D1WUH6"/>
<protein>
    <recommendedName>
        <fullName evidence="3">Translation machinery-associated protein 20</fullName>
    </recommendedName>
</protein>
<dbReference type="InterPro" id="IPR041366">
    <property type="entry name" value="Pre-PUA"/>
</dbReference>
<dbReference type="EMBL" id="KN846953">
    <property type="protein sequence ID" value="KIV78836.1"/>
    <property type="molecule type" value="Genomic_DNA"/>
</dbReference>
<dbReference type="PIRSF" id="PIRSF005067">
    <property type="entry name" value="Tma_RNA-bind_prd"/>
    <property type="match status" value="1"/>
</dbReference>
<evidence type="ECO:0000313" key="5">
    <source>
        <dbReference type="EMBL" id="KIV78836.1"/>
    </source>
</evidence>
<dbReference type="PANTHER" id="PTHR22798">
    <property type="entry name" value="MCT-1 PROTEIN"/>
    <property type="match status" value="1"/>
</dbReference>
<organism evidence="5 6">
    <name type="scientific">Exophiala sideris</name>
    <dbReference type="NCBI Taxonomy" id="1016849"/>
    <lineage>
        <taxon>Eukaryota</taxon>
        <taxon>Fungi</taxon>
        <taxon>Dikarya</taxon>
        <taxon>Ascomycota</taxon>
        <taxon>Pezizomycotina</taxon>
        <taxon>Eurotiomycetes</taxon>
        <taxon>Chaetothyriomycetidae</taxon>
        <taxon>Chaetothyriales</taxon>
        <taxon>Herpotrichiellaceae</taxon>
        <taxon>Exophiala</taxon>
    </lineage>
</organism>
<gene>
    <name evidence="5" type="ORF">PV11_06446</name>
</gene>
<dbReference type="PANTHER" id="PTHR22798:SF0">
    <property type="entry name" value="MALIGNANT T-CELL-AMPLIFIED SEQUENCE 1"/>
    <property type="match status" value="1"/>
</dbReference>
<comment type="similarity">
    <text evidence="3">Belongs to the TMA20 family.</text>
</comment>
<dbReference type="GO" id="GO:0003723">
    <property type="term" value="F:RNA binding"/>
    <property type="evidence" value="ECO:0007669"/>
    <property type="project" value="InterPro"/>
</dbReference>
<dbReference type="CDD" id="cd11609">
    <property type="entry name" value="MCT1_N"/>
    <property type="match status" value="1"/>
</dbReference>
<dbReference type="AlphaFoldDB" id="A0A0D1WUH6"/>
<dbReference type="NCBIfam" id="TIGR00451">
    <property type="entry name" value="unchar_dom_2"/>
    <property type="match status" value="1"/>
</dbReference>
<dbReference type="Gene3D" id="3.10.400.20">
    <property type="match status" value="1"/>
</dbReference>
<proteinExistence type="inferred from homology"/>
<dbReference type="OrthoDB" id="10249667at2759"/>
<dbReference type="Pfam" id="PF17832">
    <property type="entry name" value="Pre-PUA"/>
    <property type="match status" value="1"/>
</dbReference>
<evidence type="ECO:0000256" key="1">
    <source>
        <dbReference type="ARBA" id="ARBA00004496"/>
    </source>
</evidence>
<dbReference type="SUPFAM" id="SSF88697">
    <property type="entry name" value="PUA domain-like"/>
    <property type="match status" value="1"/>
</dbReference>
<dbReference type="Pfam" id="PF01472">
    <property type="entry name" value="PUA"/>
    <property type="match status" value="1"/>
</dbReference>
<dbReference type="PROSITE" id="PS50890">
    <property type="entry name" value="PUA"/>
    <property type="match status" value="1"/>
</dbReference>
<sequence>MFKKDLTAGAKSKVKSSVQRGIRAKVLETYPALEPHIDEIMPKKSQVDVVKLPDRVSLYVLDDRPLFYQHMDDPITPHLKIVHQYPHAFKTIRIDRGAIRFVLSGATLMVPGLTSPGGILPDKEEEAKPGDVVAVSAEGKDEVCLIGQLEMGTEEMKAKKKGVAMSAGHYLGDGLWKLDLS</sequence>
<name>A0A0D1WUH6_9EURO</name>
<dbReference type="GO" id="GO:0005737">
    <property type="term" value="C:cytoplasm"/>
    <property type="evidence" value="ECO:0007669"/>
    <property type="project" value="UniProtKB-SubCell"/>
</dbReference>
<evidence type="ECO:0000313" key="6">
    <source>
        <dbReference type="Proteomes" id="UP000053599"/>
    </source>
</evidence>